<comment type="caution">
    <text evidence="2">The sequence shown here is derived from an EMBL/GenBank/DDBJ whole genome shotgun (WGS) entry which is preliminary data.</text>
</comment>
<reference evidence="2" key="1">
    <citation type="submission" date="2023-03" db="EMBL/GenBank/DDBJ databases">
        <title>Massive genome expansion in bonnet fungi (Mycena s.s.) driven by repeated elements and novel gene families across ecological guilds.</title>
        <authorList>
            <consortium name="Lawrence Berkeley National Laboratory"/>
            <person name="Harder C.B."/>
            <person name="Miyauchi S."/>
            <person name="Viragh M."/>
            <person name="Kuo A."/>
            <person name="Thoen E."/>
            <person name="Andreopoulos B."/>
            <person name="Lu D."/>
            <person name="Skrede I."/>
            <person name="Drula E."/>
            <person name="Henrissat B."/>
            <person name="Morin E."/>
            <person name="Kohler A."/>
            <person name="Barry K."/>
            <person name="LaButti K."/>
            <person name="Morin E."/>
            <person name="Salamov A."/>
            <person name="Lipzen A."/>
            <person name="Mereny Z."/>
            <person name="Hegedus B."/>
            <person name="Baldrian P."/>
            <person name="Stursova M."/>
            <person name="Weitz H."/>
            <person name="Taylor A."/>
            <person name="Grigoriev I.V."/>
            <person name="Nagy L.G."/>
            <person name="Martin F."/>
            <person name="Kauserud H."/>
        </authorList>
    </citation>
    <scope>NUCLEOTIDE SEQUENCE</scope>
    <source>
        <strain evidence="2">9284</strain>
    </source>
</reference>
<organism evidence="2 3">
    <name type="scientific">Roridomyces roridus</name>
    <dbReference type="NCBI Taxonomy" id="1738132"/>
    <lineage>
        <taxon>Eukaryota</taxon>
        <taxon>Fungi</taxon>
        <taxon>Dikarya</taxon>
        <taxon>Basidiomycota</taxon>
        <taxon>Agaricomycotina</taxon>
        <taxon>Agaricomycetes</taxon>
        <taxon>Agaricomycetidae</taxon>
        <taxon>Agaricales</taxon>
        <taxon>Marasmiineae</taxon>
        <taxon>Mycenaceae</taxon>
        <taxon>Roridomyces</taxon>
    </lineage>
</organism>
<evidence type="ECO:0000313" key="3">
    <source>
        <dbReference type="Proteomes" id="UP001221142"/>
    </source>
</evidence>
<keyword evidence="3" id="KW-1185">Reference proteome</keyword>
<dbReference type="SMART" id="SM00317">
    <property type="entry name" value="SET"/>
    <property type="match status" value="1"/>
</dbReference>
<dbReference type="CDD" id="cd20071">
    <property type="entry name" value="SET_SMYD"/>
    <property type="match status" value="1"/>
</dbReference>
<dbReference type="AlphaFoldDB" id="A0AAD7BHQ5"/>
<dbReference type="SUPFAM" id="SSF82199">
    <property type="entry name" value="SET domain"/>
    <property type="match status" value="1"/>
</dbReference>
<dbReference type="Proteomes" id="UP001221142">
    <property type="component" value="Unassembled WGS sequence"/>
</dbReference>
<dbReference type="GO" id="GO:0005634">
    <property type="term" value="C:nucleus"/>
    <property type="evidence" value="ECO:0007669"/>
    <property type="project" value="TreeGrafter"/>
</dbReference>
<evidence type="ECO:0000313" key="2">
    <source>
        <dbReference type="EMBL" id="KAJ7621367.1"/>
    </source>
</evidence>
<dbReference type="InterPro" id="IPR001214">
    <property type="entry name" value="SET_dom"/>
</dbReference>
<name>A0AAD7BHQ5_9AGAR</name>
<dbReference type="Pfam" id="PF00856">
    <property type="entry name" value="SET"/>
    <property type="match status" value="1"/>
</dbReference>
<protein>
    <recommendedName>
        <fullName evidence="1">SET domain-containing protein</fullName>
    </recommendedName>
</protein>
<dbReference type="Gene3D" id="2.170.270.10">
    <property type="entry name" value="SET domain"/>
    <property type="match status" value="1"/>
</dbReference>
<dbReference type="EMBL" id="JARKIF010000016">
    <property type="protein sequence ID" value="KAJ7621367.1"/>
    <property type="molecule type" value="Genomic_DNA"/>
</dbReference>
<dbReference type="InterPro" id="IPR050869">
    <property type="entry name" value="H3K4_H4K5_MeTrfase"/>
</dbReference>
<dbReference type="PANTHER" id="PTHR12197:SF294">
    <property type="entry name" value="POTENTIAL PROTEIN LYSINE METHYLTRANSFERASE SET6"/>
    <property type="match status" value="1"/>
</dbReference>
<sequence>MNPTPFLRQSTWYGGRGIFATQPIPASALVHTSAAPYASVIYRHFRKEVCGHCFAYSFDARRSTWNIKLEAAGTGIWFCSEACRDEWLQTENVGELVEAVNIGVDRLAKNMGKRSGQSTPPVASPSPPVTQELIDEAWVAAESTPLPRDAALPALDEIELDTARFILSALVRRYIQDLDITPSSLASGSWTDLLELQNNELPLIRGRPEALSSHLRVYTFVRHIVRGVPALAPYLATSETIRAVFAREQGNVFGMYEASKEGEEMFGWSMYVSASFFNHDCAPNIRKERVGRAMRFYTTRDVAVGEELCTSYVDLTDDVMERRKQLSLNWYFDCICKRCENEGEGVPGK</sequence>
<evidence type="ECO:0000259" key="1">
    <source>
        <dbReference type="PROSITE" id="PS50280"/>
    </source>
</evidence>
<proteinExistence type="predicted"/>
<feature type="domain" description="SET" evidence="1">
    <location>
        <begin position="1"/>
        <end position="313"/>
    </location>
</feature>
<dbReference type="InterPro" id="IPR046341">
    <property type="entry name" value="SET_dom_sf"/>
</dbReference>
<dbReference type="PANTHER" id="PTHR12197">
    <property type="entry name" value="HISTONE-LYSINE N-METHYLTRANSFERASE SMYD"/>
    <property type="match status" value="1"/>
</dbReference>
<dbReference type="PROSITE" id="PS50280">
    <property type="entry name" value="SET"/>
    <property type="match status" value="1"/>
</dbReference>
<accession>A0AAD7BHQ5</accession>
<gene>
    <name evidence="2" type="ORF">FB45DRAFT_139908</name>
</gene>